<feature type="region of interest" description="Disordered" evidence="1">
    <location>
        <begin position="200"/>
        <end position="221"/>
    </location>
</feature>
<sequence length="221" mass="26120">MNKVIQNLLEPYCDVLIKNGNSKCVSSVVKKRLYKMQDHVHRYCQPNMNDVRPMAIHGSNPVDQFDLLTVNDQLISSQDHATSPIYDRHSPANDQLISSQFLTTAPMYNSHQPVDTFFDVCESPSYNLPPPTPQLCFSEDSLYSDEEDEDKWLIKLEQENDSKIKNWDEKMKQEALEEFQEKWNEKVKKERDELIERMRQDINEQQRQRLIKKTRKKTINE</sequence>
<feature type="compositionally biased region" description="Basic residues" evidence="1">
    <location>
        <begin position="209"/>
        <end position="221"/>
    </location>
</feature>
<proteinExistence type="predicted"/>
<comment type="caution">
    <text evidence="2">The sequence shown here is derived from an EMBL/GenBank/DDBJ whole genome shotgun (WGS) entry which is preliminary data.</text>
</comment>
<name>A0A816ZRT0_9BILA</name>
<reference evidence="2" key="1">
    <citation type="submission" date="2021-02" db="EMBL/GenBank/DDBJ databases">
        <authorList>
            <person name="Nowell W R."/>
        </authorList>
    </citation>
    <scope>NUCLEOTIDE SEQUENCE</scope>
</reference>
<accession>A0A816ZRT0</accession>
<protein>
    <submittedName>
        <fullName evidence="2">Uncharacterized protein</fullName>
    </submittedName>
</protein>
<dbReference type="EMBL" id="CAJNRG010017458">
    <property type="protein sequence ID" value="CAF2228517.1"/>
    <property type="molecule type" value="Genomic_DNA"/>
</dbReference>
<evidence type="ECO:0000256" key="1">
    <source>
        <dbReference type="SAM" id="MobiDB-lite"/>
    </source>
</evidence>
<gene>
    <name evidence="2" type="ORF">XDN619_LOCUS34188</name>
</gene>
<organism evidence="2 3">
    <name type="scientific">Rotaria magnacalcarata</name>
    <dbReference type="NCBI Taxonomy" id="392030"/>
    <lineage>
        <taxon>Eukaryota</taxon>
        <taxon>Metazoa</taxon>
        <taxon>Spiralia</taxon>
        <taxon>Gnathifera</taxon>
        <taxon>Rotifera</taxon>
        <taxon>Eurotatoria</taxon>
        <taxon>Bdelloidea</taxon>
        <taxon>Philodinida</taxon>
        <taxon>Philodinidae</taxon>
        <taxon>Rotaria</taxon>
    </lineage>
</organism>
<dbReference type="AlphaFoldDB" id="A0A816ZRT0"/>
<dbReference type="Proteomes" id="UP000663887">
    <property type="component" value="Unassembled WGS sequence"/>
</dbReference>
<evidence type="ECO:0000313" key="3">
    <source>
        <dbReference type="Proteomes" id="UP000663887"/>
    </source>
</evidence>
<evidence type="ECO:0000313" key="2">
    <source>
        <dbReference type="EMBL" id="CAF2228517.1"/>
    </source>
</evidence>